<dbReference type="GeneID" id="92273869"/>
<evidence type="ECO:0000256" key="10">
    <source>
        <dbReference type="HAMAP-Rule" id="MF_00575"/>
    </source>
</evidence>
<comment type="similarity">
    <text evidence="10">Belongs to the LpxH family.</text>
</comment>
<protein>
    <recommendedName>
        <fullName evidence="10">UDP-2,3-diacylglucosamine hydrolase</fullName>
        <ecNumber evidence="10">3.6.1.54</ecNumber>
    </recommendedName>
    <alternativeName>
        <fullName evidence="10">UDP-2,3-diacylglucosamine diphosphatase</fullName>
    </alternativeName>
</protein>
<comment type="caution">
    <text evidence="12">The sequence shown here is derived from an EMBL/GenBank/DDBJ whole genome shotgun (WGS) entry which is preliminary data.</text>
</comment>
<keyword evidence="1 10" id="KW-1003">Cell membrane</keyword>
<keyword evidence="5 10" id="KW-0479">Metal-binding</keyword>
<dbReference type="EMBL" id="NOWC01000004">
    <property type="protein sequence ID" value="OZS75717.1"/>
    <property type="molecule type" value="Genomic_DNA"/>
</dbReference>
<proteinExistence type="inferred from homology"/>
<feature type="binding site" evidence="10">
    <location>
        <position position="41"/>
    </location>
    <ligand>
        <name>Mn(2+)</name>
        <dbReference type="ChEBI" id="CHEBI:29035"/>
        <label>1</label>
    </ligand>
</feature>
<comment type="function">
    <text evidence="10">Hydrolyzes the pyrophosphate bond of UDP-2,3-diacylglucosamine to yield 2,3-diacylglucosamine 1-phosphate (lipid X) and UMP by catalyzing the attack of water at the alpha-P atom. Involved in the biosynthesis of lipid A, a phosphorylated glycolipid that anchors the lipopolysaccharide to the outer membrane of the cell.</text>
</comment>
<feature type="binding site" evidence="10">
    <location>
        <position position="160"/>
    </location>
    <ligand>
        <name>substrate</name>
    </ligand>
</feature>
<feature type="binding site" evidence="10">
    <location>
        <position position="41"/>
    </location>
    <ligand>
        <name>Mn(2+)</name>
        <dbReference type="ChEBI" id="CHEBI:29035"/>
        <label>2</label>
    </ligand>
</feature>
<comment type="caution">
    <text evidence="10">Lacks conserved residue(s) required for the propagation of feature annotation.</text>
</comment>
<feature type="binding site" evidence="10">
    <location>
        <position position="197"/>
    </location>
    <ligand>
        <name>Mn(2+)</name>
        <dbReference type="ChEBI" id="CHEBI:29035"/>
        <label>1</label>
    </ligand>
</feature>
<comment type="cofactor">
    <cofactor evidence="10">
        <name>Mn(2+)</name>
        <dbReference type="ChEBI" id="CHEBI:29035"/>
    </cofactor>
    <text evidence="10">Binds 2 Mn(2+) ions per subunit in a binuclear metal center.</text>
</comment>
<dbReference type="Gene3D" id="3.60.21.10">
    <property type="match status" value="1"/>
</dbReference>
<dbReference type="GO" id="GO:0008758">
    <property type="term" value="F:UDP-2,3-diacylglucosamine hydrolase activity"/>
    <property type="evidence" value="ECO:0007669"/>
    <property type="project" value="UniProtKB-UniRule"/>
</dbReference>
<comment type="subcellular location">
    <subcellularLocation>
        <location evidence="10">Cell inner membrane</location>
        <topology evidence="10">Peripheral membrane protein</topology>
        <orientation evidence="10">Cytoplasmic side</orientation>
    </subcellularLocation>
</comment>
<evidence type="ECO:0000256" key="2">
    <source>
        <dbReference type="ARBA" id="ARBA00022516"/>
    </source>
</evidence>
<dbReference type="SUPFAM" id="SSF56300">
    <property type="entry name" value="Metallo-dependent phosphatases"/>
    <property type="match status" value="1"/>
</dbReference>
<dbReference type="Proteomes" id="UP000216001">
    <property type="component" value="Unassembled WGS sequence"/>
</dbReference>
<dbReference type="GO" id="GO:0030145">
    <property type="term" value="F:manganese ion binding"/>
    <property type="evidence" value="ECO:0007669"/>
    <property type="project" value="UniProtKB-UniRule"/>
</dbReference>
<name>A0A264VY44_PRORE</name>
<feature type="binding site" evidence="10">
    <location>
        <position position="195"/>
    </location>
    <ligand>
        <name>Mn(2+)</name>
        <dbReference type="ChEBI" id="CHEBI:29035"/>
        <label>2</label>
    </ligand>
</feature>
<feature type="binding site" evidence="10">
    <location>
        <begin position="79"/>
        <end position="80"/>
    </location>
    <ligand>
        <name>substrate</name>
    </ligand>
</feature>
<feature type="binding site" evidence="10">
    <location>
        <position position="122"/>
    </location>
    <ligand>
        <name>substrate</name>
    </ligand>
</feature>
<evidence type="ECO:0000256" key="5">
    <source>
        <dbReference type="ARBA" id="ARBA00022723"/>
    </source>
</evidence>
<dbReference type="EC" id="3.6.1.54" evidence="10"/>
<dbReference type="InterPro" id="IPR029052">
    <property type="entry name" value="Metallo-depent_PP-like"/>
</dbReference>
<gene>
    <name evidence="10 12" type="primary">lpxH</name>
    <name evidence="12" type="ORF">CHI95_05395</name>
</gene>
<dbReference type="CDD" id="cd07398">
    <property type="entry name" value="MPP_YbbF-LpxH"/>
    <property type="match status" value="1"/>
</dbReference>
<evidence type="ECO:0000256" key="9">
    <source>
        <dbReference type="ARBA" id="ARBA00023211"/>
    </source>
</evidence>
<dbReference type="RefSeq" id="WP_094960985.1">
    <property type="nucleotide sequence ID" value="NZ_NOWC01000004.1"/>
</dbReference>
<keyword evidence="2 10" id="KW-0444">Lipid biosynthesis</keyword>
<evidence type="ECO:0000256" key="8">
    <source>
        <dbReference type="ARBA" id="ARBA00023136"/>
    </source>
</evidence>
<evidence type="ECO:0000313" key="13">
    <source>
        <dbReference type="Proteomes" id="UP000216001"/>
    </source>
</evidence>
<dbReference type="InterPro" id="IPR004843">
    <property type="entry name" value="Calcineurin-like_PHP"/>
</dbReference>
<dbReference type="NCBIfam" id="TIGR01854">
    <property type="entry name" value="lipid_A_lpxH"/>
    <property type="match status" value="1"/>
</dbReference>
<dbReference type="InterPro" id="IPR010138">
    <property type="entry name" value="UDP-diacylglucosamine_Hdrlase"/>
</dbReference>
<organism evidence="12 13">
    <name type="scientific">Providencia rettgeri</name>
    <dbReference type="NCBI Taxonomy" id="587"/>
    <lineage>
        <taxon>Bacteria</taxon>
        <taxon>Pseudomonadati</taxon>
        <taxon>Pseudomonadota</taxon>
        <taxon>Gammaproteobacteria</taxon>
        <taxon>Enterobacterales</taxon>
        <taxon>Morganellaceae</taxon>
        <taxon>Providencia</taxon>
    </lineage>
</organism>
<comment type="catalytic activity">
    <reaction evidence="10">
        <text>UDP-2-N,3-O-bis[(3R)-3-hydroxytetradecanoyl]-alpha-D-glucosamine + H2O = 2-N,3-O-bis[(3R)-3-hydroxytetradecanoyl]-alpha-D-glucosaminyl 1-phosphate + UMP + 2 H(+)</text>
        <dbReference type="Rhea" id="RHEA:25213"/>
        <dbReference type="ChEBI" id="CHEBI:15377"/>
        <dbReference type="ChEBI" id="CHEBI:15378"/>
        <dbReference type="ChEBI" id="CHEBI:57865"/>
        <dbReference type="ChEBI" id="CHEBI:57957"/>
        <dbReference type="ChEBI" id="CHEBI:78847"/>
        <dbReference type="EC" id="3.6.1.54"/>
    </reaction>
</comment>
<evidence type="ECO:0000313" key="12">
    <source>
        <dbReference type="EMBL" id="OZS75717.1"/>
    </source>
</evidence>
<accession>A0A264VY44</accession>
<dbReference type="InterPro" id="IPR043461">
    <property type="entry name" value="LpxH-like"/>
</dbReference>
<keyword evidence="3 10" id="KW-0997">Cell inner membrane</keyword>
<dbReference type="Pfam" id="PF00149">
    <property type="entry name" value="Metallophos"/>
    <property type="match status" value="1"/>
</dbReference>
<reference evidence="12 13" key="1">
    <citation type="submission" date="2017-07" db="EMBL/GenBank/DDBJ databases">
        <title>blaIMP-27 on transferable plasmids in Proteus mirabilis and Providencia rettgeri.</title>
        <authorList>
            <person name="Potter R."/>
        </authorList>
    </citation>
    <scope>NUCLEOTIDE SEQUENCE [LARGE SCALE GENOMIC DNA]</scope>
    <source>
        <strain evidence="12 13">PR1</strain>
    </source>
</reference>
<evidence type="ECO:0000259" key="11">
    <source>
        <dbReference type="Pfam" id="PF00149"/>
    </source>
</evidence>
<keyword evidence="4 10" id="KW-0441">Lipid A biosynthesis</keyword>
<dbReference type="GO" id="GO:0019897">
    <property type="term" value="C:extrinsic component of plasma membrane"/>
    <property type="evidence" value="ECO:0007669"/>
    <property type="project" value="UniProtKB-UniRule"/>
</dbReference>
<comment type="pathway">
    <text evidence="10">Glycolipid biosynthesis; lipid IV(A) biosynthesis; lipid IV(A) from (3R)-3-hydroxytetradecanoyl-[acyl-carrier-protein] and UDP-N-acetyl-alpha-D-glucosamine: step 4/6.</text>
</comment>
<feature type="binding site" evidence="10">
    <location>
        <position position="8"/>
    </location>
    <ligand>
        <name>Mn(2+)</name>
        <dbReference type="ChEBI" id="CHEBI:29035"/>
        <label>1</label>
    </ligand>
</feature>
<feature type="binding site" evidence="10">
    <location>
        <position position="167"/>
    </location>
    <ligand>
        <name>substrate</name>
    </ligand>
</feature>
<keyword evidence="8 10" id="KW-0472">Membrane</keyword>
<sequence>MSTYIIADLHLSEDEPAITAGFINFIQQQAIHAESLYILGDFFNYWVGDDDDNPLHQQVANELKQLTDHGIPCYFIHGNRDFLIGQRYAKQCGMTILPQETLLELYGKRILILHGDTLCIDDAAYQNYRKKVHTPWVQRLFLLLPLFVRRRIAQKMRQNSQYASSMKAESIMDVNSQAVIDALQRHQAQWMIHGHTHRPAIHEVNIGGKLHYRGVLGAWHYEGSAFVINEQGIELIFFPFE</sequence>
<dbReference type="PANTHER" id="PTHR34990">
    <property type="entry name" value="UDP-2,3-DIACYLGLUCOSAMINE HYDROLASE-RELATED"/>
    <property type="match status" value="1"/>
</dbReference>
<evidence type="ECO:0000256" key="3">
    <source>
        <dbReference type="ARBA" id="ARBA00022519"/>
    </source>
</evidence>
<evidence type="ECO:0000256" key="7">
    <source>
        <dbReference type="ARBA" id="ARBA00023098"/>
    </source>
</evidence>
<evidence type="ECO:0000256" key="4">
    <source>
        <dbReference type="ARBA" id="ARBA00022556"/>
    </source>
</evidence>
<keyword evidence="6 10" id="KW-0378">Hydrolase</keyword>
<dbReference type="PANTHER" id="PTHR34990:SF1">
    <property type="entry name" value="UDP-2,3-DIACYLGLUCOSAMINE HYDROLASE"/>
    <property type="match status" value="1"/>
</dbReference>
<evidence type="ECO:0000256" key="6">
    <source>
        <dbReference type="ARBA" id="ARBA00022801"/>
    </source>
</evidence>
<dbReference type="NCBIfam" id="NF003743">
    <property type="entry name" value="PRK05340.1"/>
    <property type="match status" value="1"/>
</dbReference>
<feature type="binding site" evidence="10">
    <location>
        <position position="10"/>
    </location>
    <ligand>
        <name>Mn(2+)</name>
        <dbReference type="ChEBI" id="CHEBI:29035"/>
        <label>1</label>
    </ligand>
</feature>
<keyword evidence="7 10" id="KW-0443">Lipid metabolism</keyword>
<feature type="domain" description="Calcineurin-like phosphoesterase" evidence="11">
    <location>
        <begin position="1"/>
        <end position="199"/>
    </location>
</feature>
<dbReference type="GO" id="GO:0009245">
    <property type="term" value="P:lipid A biosynthetic process"/>
    <property type="evidence" value="ECO:0007669"/>
    <property type="project" value="UniProtKB-UniRule"/>
</dbReference>
<dbReference type="UniPathway" id="UPA00359">
    <property type="reaction ID" value="UER00480"/>
</dbReference>
<keyword evidence="9 10" id="KW-0464">Manganese</keyword>
<dbReference type="GO" id="GO:0005737">
    <property type="term" value="C:cytoplasm"/>
    <property type="evidence" value="ECO:0007669"/>
    <property type="project" value="InterPro"/>
</dbReference>
<evidence type="ECO:0000256" key="1">
    <source>
        <dbReference type="ARBA" id="ARBA00022475"/>
    </source>
</evidence>
<dbReference type="AlphaFoldDB" id="A0A264VY44"/>
<feature type="binding site" evidence="10">
    <location>
        <position position="114"/>
    </location>
    <ligand>
        <name>Mn(2+)</name>
        <dbReference type="ChEBI" id="CHEBI:29035"/>
        <label>2</label>
    </ligand>
</feature>
<feature type="binding site" evidence="10">
    <location>
        <position position="195"/>
    </location>
    <ligand>
        <name>substrate</name>
    </ligand>
</feature>
<dbReference type="STRING" id="587.RB151_033460"/>
<dbReference type="HAMAP" id="MF_00575">
    <property type="entry name" value="LpxH"/>
    <property type="match status" value="1"/>
</dbReference>
<feature type="binding site" evidence="10">
    <location>
        <position position="79"/>
    </location>
    <ligand>
        <name>Mn(2+)</name>
        <dbReference type="ChEBI" id="CHEBI:29035"/>
        <label>2</label>
    </ligand>
</feature>